<comment type="subunit">
    <text evidence="17">Interacts with E2 UBC2, forming a complex with ubiquitin ligase activity.</text>
</comment>
<dbReference type="InterPro" id="IPR013083">
    <property type="entry name" value="Znf_RING/FYVE/PHD"/>
</dbReference>
<evidence type="ECO:0000259" key="19">
    <source>
        <dbReference type="PROSITE" id="PS50089"/>
    </source>
</evidence>
<keyword evidence="8 17" id="KW-0479">Metal-binding</keyword>
<evidence type="ECO:0000256" key="14">
    <source>
        <dbReference type="ARBA" id="ARBA00023204"/>
    </source>
</evidence>
<dbReference type="GO" id="GO:0005634">
    <property type="term" value="C:nucleus"/>
    <property type="evidence" value="ECO:0007669"/>
    <property type="project" value="UniProtKB-SubCell"/>
</dbReference>
<feature type="compositionally biased region" description="Basic and acidic residues" evidence="18">
    <location>
        <begin position="504"/>
        <end position="513"/>
    </location>
</feature>
<evidence type="ECO:0000313" key="21">
    <source>
        <dbReference type="EMBL" id="UNI20398.1"/>
    </source>
</evidence>
<comment type="pathway">
    <text evidence="3 17">Protein modification; protein ubiquitination.</text>
</comment>
<sequence>MQRRGGSIAAHCMVPLRRKGIIVAKPPLHRWSSCHRGSTTTLIVVGFVSLARTYITTKNPNVEAMPGDDVPDSTDWLSTPLSGLASVEAAIRCQVCKDFYKTPMITSCSHTFCSLCIRRALSNDGKCPLCRAPEQELKLRCNWSVEEAAEAFSRAREAILGFARSIPSRERSPKRKADDQASPATHDLPEPKRIRTSARLNKNRTDHVTVAPQASNDAPEEVIQASDDEDEDEYIPDDPDGLVPCPVCDKKMKAWQVFQHLETCPGPSPVATNSSSLSSFGHRPQRQHKAIERLPALNYSMLKENALRKKMNELGLSSQGPRILLEKRHREWLTLWNANCDAAHPKKRSELLQDMEIWERTQGGRAPTSSKALQAAAAIKDKDFDGAAWAAKHDSSFKDLIASARKSRAGATKAHDDDEPPDKAMSIRTESPEQRVPVYQEGQNTASLADKLQDPRFADAPSQSEFKGPPNGNDVIHQGNSESHHNAKVAGVSSPSLGTVAAPESRRHDLGAV</sequence>
<evidence type="ECO:0000256" key="5">
    <source>
        <dbReference type="ARBA" id="ARBA00012483"/>
    </source>
</evidence>
<dbReference type="OrthoDB" id="9049620at2759"/>
<evidence type="ECO:0000256" key="15">
    <source>
        <dbReference type="ARBA" id="ARBA00023242"/>
    </source>
</evidence>
<feature type="domain" description="RING-type" evidence="19">
    <location>
        <begin position="93"/>
        <end position="131"/>
    </location>
</feature>
<name>A0A9Q8QIG0_9HYPO</name>
<feature type="region of interest" description="Disordered" evidence="18">
    <location>
        <begin position="166"/>
        <end position="198"/>
    </location>
</feature>
<dbReference type="GO" id="GO:0097505">
    <property type="term" value="C:Rad6-Rad18 complex"/>
    <property type="evidence" value="ECO:0007669"/>
    <property type="project" value="TreeGrafter"/>
</dbReference>
<comment type="catalytic activity">
    <reaction evidence="1 17">
        <text>S-ubiquitinyl-[E2 ubiquitin-conjugating enzyme]-L-cysteine + [acceptor protein]-L-lysine = [E2 ubiquitin-conjugating enzyme]-L-cysteine + N(6)-ubiquitinyl-[acceptor protein]-L-lysine.</text>
        <dbReference type="EC" id="2.3.2.27"/>
    </reaction>
</comment>
<dbReference type="PANTHER" id="PTHR14134:SF2">
    <property type="entry name" value="E3 UBIQUITIN-PROTEIN LIGASE RAD18"/>
    <property type="match status" value="1"/>
</dbReference>
<dbReference type="Gene3D" id="3.30.40.10">
    <property type="entry name" value="Zinc/RING finger domain, C3HC4 (zinc finger)"/>
    <property type="match status" value="1"/>
</dbReference>
<evidence type="ECO:0000256" key="18">
    <source>
        <dbReference type="SAM" id="MobiDB-lite"/>
    </source>
</evidence>
<keyword evidence="21" id="KW-0012">Acyltransferase</keyword>
<dbReference type="KEGG" id="ptkz:JDV02_006489"/>
<dbReference type="NCBIfam" id="TIGR00599">
    <property type="entry name" value="rad18"/>
    <property type="match status" value="1"/>
</dbReference>
<dbReference type="Proteomes" id="UP000829364">
    <property type="component" value="Chromosome 6"/>
</dbReference>
<keyword evidence="11 17" id="KW-0833">Ubl conjugation pathway</keyword>
<dbReference type="InterPro" id="IPR004580">
    <property type="entry name" value="Rad18_fungi"/>
</dbReference>
<feature type="compositionally biased region" description="Basic and acidic residues" evidence="18">
    <location>
        <begin position="167"/>
        <end position="179"/>
    </location>
</feature>
<keyword evidence="12 17" id="KW-0862">Zinc</keyword>
<evidence type="ECO:0000259" key="20">
    <source>
        <dbReference type="PROSITE" id="PS50800"/>
    </source>
</evidence>
<evidence type="ECO:0000256" key="12">
    <source>
        <dbReference type="ARBA" id="ARBA00022833"/>
    </source>
</evidence>
<keyword evidence="15 17" id="KW-0539">Nucleus</keyword>
<dbReference type="GO" id="GO:0003697">
    <property type="term" value="F:single-stranded DNA binding"/>
    <property type="evidence" value="ECO:0007669"/>
    <property type="project" value="UniProtKB-UniRule"/>
</dbReference>
<dbReference type="InterPro" id="IPR017907">
    <property type="entry name" value="Znf_RING_CS"/>
</dbReference>
<dbReference type="GO" id="GO:0061630">
    <property type="term" value="F:ubiquitin protein ligase activity"/>
    <property type="evidence" value="ECO:0007669"/>
    <property type="project" value="UniProtKB-UniRule"/>
</dbReference>
<keyword evidence="9 17" id="KW-0227">DNA damage</keyword>
<keyword evidence="22" id="KW-1185">Reference proteome</keyword>
<dbReference type="InterPro" id="IPR001841">
    <property type="entry name" value="Znf_RING"/>
</dbReference>
<feature type="region of interest" description="Disordered" evidence="18">
    <location>
        <begin position="408"/>
        <end position="513"/>
    </location>
</feature>
<dbReference type="SMART" id="SM00513">
    <property type="entry name" value="SAP"/>
    <property type="match status" value="1"/>
</dbReference>
<evidence type="ECO:0000256" key="16">
    <source>
        <dbReference type="PROSITE-ProRule" id="PRU00175"/>
    </source>
</evidence>
<dbReference type="InterPro" id="IPR039577">
    <property type="entry name" value="Rad18"/>
</dbReference>
<keyword evidence="7 17" id="KW-0808">Transferase</keyword>
<comment type="subcellular location">
    <subcellularLocation>
        <location evidence="2 17">Nucleus</location>
    </subcellularLocation>
</comment>
<dbReference type="GO" id="GO:0006301">
    <property type="term" value="P:DNA damage tolerance"/>
    <property type="evidence" value="ECO:0007669"/>
    <property type="project" value="InterPro"/>
</dbReference>
<evidence type="ECO:0000256" key="1">
    <source>
        <dbReference type="ARBA" id="ARBA00000900"/>
    </source>
</evidence>
<evidence type="ECO:0000256" key="7">
    <source>
        <dbReference type="ARBA" id="ARBA00022679"/>
    </source>
</evidence>
<evidence type="ECO:0000256" key="6">
    <source>
        <dbReference type="ARBA" id="ARBA00015551"/>
    </source>
</evidence>
<evidence type="ECO:0000256" key="4">
    <source>
        <dbReference type="ARBA" id="ARBA00009506"/>
    </source>
</evidence>
<dbReference type="PROSITE" id="PS00518">
    <property type="entry name" value="ZF_RING_1"/>
    <property type="match status" value="1"/>
</dbReference>
<dbReference type="Pfam" id="PF13923">
    <property type="entry name" value="zf-C3HC4_2"/>
    <property type="match status" value="1"/>
</dbReference>
<dbReference type="AlphaFoldDB" id="A0A9Q8QIG0"/>
<evidence type="ECO:0000256" key="3">
    <source>
        <dbReference type="ARBA" id="ARBA00004906"/>
    </source>
</evidence>
<evidence type="ECO:0000256" key="11">
    <source>
        <dbReference type="ARBA" id="ARBA00022786"/>
    </source>
</evidence>
<evidence type="ECO:0000256" key="10">
    <source>
        <dbReference type="ARBA" id="ARBA00022771"/>
    </source>
</evidence>
<keyword evidence="14 17" id="KW-0234">DNA repair</keyword>
<evidence type="ECO:0000256" key="2">
    <source>
        <dbReference type="ARBA" id="ARBA00004123"/>
    </source>
</evidence>
<reference evidence="21" key="1">
    <citation type="submission" date="2021-11" db="EMBL/GenBank/DDBJ databases">
        <title>Purpureocillium_takamizusanense_genome.</title>
        <authorList>
            <person name="Nguyen N.-H."/>
        </authorList>
    </citation>
    <scope>NUCLEOTIDE SEQUENCE</scope>
    <source>
        <strain evidence="21">PT3</strain>
    </source>
</reference>
<protein>
    <recommendedName>
        <fullName evidence="6 17">Postreplication repair E3 ubiquitin-protein ligase RAD18</fullName>
        <ecNumber evidence="5 17">2.3.2.27</ecNumber>
    </recommendedName>
    <alternativeName>
        <fullName evidence="17">RING-type E3 ubiquitin transferase RAD18</fullName>
    </alternativeName>
</protein>
<dbReference type="FunFam" id="3.30.40.10:FF:000172">
    <property type="entry name" value="E3 ubiquitin-protein ligase RAD18"/>
    <property type="match status" value="1"/>
</dbReference>
<evidence type="ECO:0000256" key="13">
    <source>
        <dbReference type="ARBA" id="ARBA00023125"/>
    </source>
</evidence>
<feature type="domain" description="SAP" evidence="20">
    <location>
        <begin position="299"/>
        <end position="333"/>
    </location>
</feature>
<dbReference type="EMBL" id="CP086359">
    <property type="protein sequence ID" value="UNI20398.1"/>
    <property type="molecule type" value="Genomic_DNA"/>
</dbReference>
<dbReference type="SUPFAM" id="SSF57850">
    <property type="entry name" value="RING/U-box"/>
    <property type="match status" value="1"/>
</dbReference>
<dbReference type="RefSeq" id="XP_047843879.1">
    <property type="nucleotide sequence ID" value="XM_047987889.1"/>
</dbReference>
<dbReference type="PANTHER" id="PTHR14134">
    <property type="entry name" value="E3 UBIQUITIN-PROTEIN LIGASE RAD18"/>
    <property type="match status" value="1"/>
</dbReference>
<dbReference type="GO" id="GO:0006281">
    <property type="term" value="P:DNA repair"/>
    <property type="evidence" value="ECO:0007669"/>
    <property type="project" value="UniProtKB-KW"/>
</dbReference>
<dbReference type="EC" id="2.3.2.27" evidence="5 17"/>
<dbReference type="SMART" id="SM00184">
    <property type="entry name" value="RING"/>
    <property type="match status" value="1"/>
</dbReference>
<evidence type="ECO:0000256" key="9">
    <source>
        <dbReference type="ARBA" id="ARBA00022763"/>
    </source>
</evidence>
<gene>
    <name evidence="21" type="primary">RAD18</name>
    <name evidence="21" type="ORF">JDV02_006489</name>
</gene>
<dbReference type="PROSITE" id="PS50800">
    <property type="entry name" value="SAP"/>
    <property type="match status" value="1"/>
</dbReference>
<accession>A0A9Q8QIG0</accession>
<organism evidence="21 22">
    <name type="scientific">Purpureocillium takamizusanense</name>
    <dbReference type="NCBI Taxonomy" id="2060973"/>
    <lineage>
        <taxon>Eukaryota</taxon>
        <taxon>Fungi</taxon>
        <taxon>Dikarya</taxon>
        <taxon>Ascomycota</taxon>
        <taxon>Pezizomycotina</taxon>
        <taxon>Sordariomycetes</taxon>
        <taxon>Hypocreomycetidae</taxon>
        <taxon>Hypocreales</taxon>
        <taxon>Ophiocordycipitaceae</taxon>
        <taxon>Purpureocillium</taxon>
    </lineage>
</organism>
<comment type="function">
    <text evidence="17">E3 RING-finger protein, member of the UBC2/RAD6 epistasis group. Associates to the E2 ubiquitin conjugating enzyme UBC2/RAD6 to form the UBC2-RAD18 ubiquitin ligase complex involved in postreplicative repair (PRR) of damaged DNA.</text>
</comment>
<dbReference type="GeneID" id="72068438"/>
<keyword evidence="13 17" id="KW-0238">DNA-binding</keyword>
<proteinExistence type="inferred from homology"/>
<evidence type="ECO:0000313" key="22">
    <source>
        <dbReference type="Proteomes" id="UP000829364"/>
    </source>
</evidence>
<evidence type="ECO:0000256" key="17">
    <source>
        <dbReference type="RuleBase" id="RU368093"/>
    </source>
</evidence>
<evidence type="ECO:0000256" key="8">
    <source>
        <dbReference type="ARBA" id="ARBA00022723"/>
    </source>
</evidence>
<dbReference type="InterPro" id="IPR003034">
    <property type="entry name" value="SAP_dom"/>
</dbReference>
<dbReference type="PROSITE" id="PS50089">
    <property type="entry name" value="ZF_RING_2"/>
    <property type="match status" value="1"/>
</dbReference>
<keyword evidence="10 16" id="KW-0863">Zinc-finger</keyword>
<dbReference type="GO" id="GO:0006513">
    <property type="term" value="P:protein monoubiquitination"/>
    <property type="evidence" value="ECO:0007669"/>
    <property type="project" value="InterPro"/>
</dbReference>
<comment type="similarity">
    <text evidence="4 17">Belongs to the RAD18 family.</text>
</comment>
<dbReference type="GO" id="GO:0008270">
    <property type="term" value="F:zinc ion binding"/>
    <property type="evidence" value="ECO:0007669"/>
    <property type="project" value="UniProtKB-KW"/>
</dbReference>